<dbReference type="EMBL" id="QXQA01000001">
    <property type="protein sequence ID" value="RIX60074.1"/>
    <property type="molecule type" value="Genomic_DNA"/>
</dbReference>
<evidence type="ECO:0000313" key="4">
    <source>
        <dbReference type="EMBL" id="RIX60074.1"/>
    </source>
</evidence>
<dbReference type="InterPro" id="IPR036271">
    <property type="entry name" value="Tet_transcr_reg_TetR-rel_C_sf"/>
</dbReference>
<feature type="DNA-binding region" description="H-T-H motif" evidence="2">
    <location>
        <begin position="21"/>
        <end position="40"/>
    </location>
</feature>
<dbReference type="AlphaFoldDB" id="A0A3A1VIE3"/>
<sequence>MKDNIAQTALSEMMRRGLKFSIRDIAGQLGISTKTVYQYFESKEQIIGYIVEQSIADMKQAEMEVYRDSSLSIQQKLKKMLVLLPRGVFIDVRLLQELKLRYPEQWKEVDHHINHGWDKIRQLAKMGVDSGDYRPFDMELLIQMYVGALHRLMDDEVKDGKELPLEKALGNMVDILLEGIVSRR</sequence>
<dbReference type="OrthoDB" id="9812134at2"/>
<dbReference type="PRINTS" id="PR00455">
    <property type="entry name" value="HTHTETR"/>
</dbReference>
<dbReference type="Pfam" id="PF00440">
    <property type="entry name" value="TetR_N"/>
    <property type="match status" value="1"/>
</dbReference>
<dbReference type="Proteomes" id="UP000266482">
    <property type="component" value="Unassembled WGS sequence"/>
</dbReference>
<keyword evidence="1 2" id="KW-0238">DNA-binding</keyword>
<dbReference type="Gene3D" id="1.10.10.60">
    <property type="entry name" value="Homeodomain-like"/>
    <property type="match status" value="1"/>
</dbReference>
<dbReference type="SUPFAM" id="SSF48498">
    <property type="entry name" value="Tetracyclin repressor-like, C-terminal domain"/>
    <property type="match status" value="1"/>
</dbReference>
<gene>
    <name evidence="4" type="ORF">D3P08_00325</name>
</gene>
<name>A0A3A1VIE3_9BACL</name>
<accession>A0A3A1VIE3</accession>
<dbReference type="SUPFAM" id="SSF46689">
    <property type="entry name" value="Homeodomain-like"/>
    <property type="match status" value="1"/>
</dbReference>
<dbReference type="InterPro" id="IPR001647">
    <property type="entry name" value="HTH_TetR"/>
</dbReference>
<dbReference type="PROSITE" id="PS50977">
    <property type="entry name" value="HTH_TETR_2"/>
    <property type="match status" value="1"/>
</dbReference>
<proteinExistence type="predicted"/>
<evidence type="ECO:0000256" key="1">
    <source>
        <dbReference type="ARBA" id="ARBA00023125"/>
    </source>
</evidence>
<evidence type="ECO:0000313" key="5">
    <source>
        <dbReference type="Proteomes" id="UP000266482"/>
    </source>
</evidence>
<dbReference type="Gene3D" id="1.10.357.10">
    <property type="entry name" value="Tetracycline Repressor, domain 2"/>
    <property type="match status" value="1"/>
</dbReference>
<feature type="domain" description="HTH tetR-type" evidence="3">
    <location>
        <begin position="1"/>
        <end position="58"/>
    </location>
</feature>
<organism evidence="4 5">
    <name type="scientific">Paenibacillus nanensis</name>
    <dbReference type="NCBI Taxonomy" id="393251"/>
    <lineage>
        <taxon>Bacteria</taxon>
        <taxon>Bacillati</taxon>
        <taxon>Bacillota</taxon>
        <taxon>Bacilli</taxon>
        <taxon>Bacillales</taxon>
        <taxon>Paenibacillaceae</taxon>
        <taxon>Paenibacillus</taxon>
    </lineage>
</organism>
<evidence type="ECO:0000259" key="3">
    <source>
        <dbReference type="PROSITE" id="PS50977"/>
    </source>
</evidence>
<dbReference type="RefSeq" id="WP_119597449.1">
    <property type="nucleotide sequence ID" value="NZ_QXQA01000001.1"/>
</dbReference>
<evidence type="ECO:0000256" key="2">
    <source>
        <dbReference type="PROSITE-ProRule" id="PRU00335"/>
    </source>
</evidence>
<dbReference type="InterPro" id="IPR009057">
    <property type="entry name" value="Homeodomain-like_sf"/>
</dbReference>
<comment type="caution">
    <text evidence="4">The sequence shown here is derived from an EMBL/GenBank/DDBJ whole genome shotgun (WGS) entry which is preliminary data.</text>
</comment>
<reference evidence="4 5" key="1">
    <citation type="submission" date="2018-09" db="EMBL/GenBank/DDBJ databases">
        <title>Paenibacillus aracenensis nov. sp. isolated from a cave in southern Spain.</title>
        <authorList>
            <person name="Jurado V."/>
            <person name="Gutierrez-Patricio S."/>
            <person name="Gonzalez-Pimentel J.L."/>
            <person name="Miller A.Z."/>
            <person name="Laiz L."/>
            <person name="Saiz-Jimenez C."/>
        </authorList>
    </citation>
    <scope>NUCLEOTIDE SEQUENCE [LARGE SCALE GENOMIC DNA]</scope>
    <source>
        <strain evidence="4 5">DSM 22867</strain>
    </source>
</reference>
<keyword evidence="5" id="KW-1185">Reference proteome</keyword>
<protein>
    <submittedName>
        <fullName evidence="4">TetR/AcrR family transcriptional regulator</fullName>
    </submittedName>
</protein>
<dbReference type="GO" id="GO:0003677">
    <property type="term" value="F:DNA binding"/>
    <property type="evidence" value="ECO:0007669"/>
    <property type="project" value="UniProtKB-UniRule"/>
</dbReference>